<keyword evidence="2 4" id="KW-0863">Zinc-finger</keyword>
<feature type="region of interest" description="Disordered" evidence="5">
    <location>
        <begin position="713"/>
        <end position="733"/>
    </location>
</feature>
<proteinExistence type="predicted"/>
<sequence length="765" mass="84994">MIARAIRRARKPRGSGQRQPVPGGGVAGGRAAPPPEGMFQHRNPSSCRGNGNNNNNHRARPSEPALQRHLEQQQQPQSTPLRACATAPSGVETRTLPDFYPIKFKKQTDTGRKTLQAPEEEQGNTLFITASEGIPASAASIGERQRRVFVIPEEILDAFIQQKETVFEPHPLKRVELSQIPQMISELKRSIPQPEQRTIQQVIQLPTTSTAPMSQGMDEAAAWPQLQQLIPLPKQTSIEEEASTRPEAVVDWSNIRMELARSRECPAIGTGEMAMPVNYDQYGQNPRWHRINHELVKDLIKAIRDYGLGSSYFKQLLKGIFNEYDLTPFDVRSLALLMLTDTQVLIWESKWRRALQELQNKYQRGPHANFTIAELAGDPPHNNPAQQAARLPREVLTDVKEAARRVILQISPAGAHDVIYTEIKQGPSEPFSSFVDKLTQAIDRQITEESARPYLLKTLAFANANPECKRIIAALPGDPSLTEMIEACNKVGTIQHLASIIKEQVAEVIQEQKVFASQKKSRSEERGQAARLPREVLTDVKEAARRAILQISPAGAHDVIYTEIKQGPSEPFSSFVDKLTQAIDRQITEESARPYLLKTLAFANANPECRRIIAALPGDPSLTEMIEACSKVGTIQHLASVVKEQVAEIFQEQRAFASQKKITPSEEQCYKCGEIGHFKRDCPHSKKTSKPSQLCPRCRRGRHLASECYSSTDVDGRPLPVPKNSKKSATPQRAMTEVMVANLGAPQAQTLQPSGNVNLTPSAGH</sequence>
<dbReference type="InterPro" id="IPR008916">
    <property type="entry name" value="Retrov_capsid_C"/>
</dbReference>
<dbReference type="InterPro" id="IPR045345">
    <property type="entry name" value="Gag_p24_C"/>
</dbReference>
<name>A0A803V0P5_FICAL</name>
<dbReference type="InterPro" id="IPR036875">
    <property type="entry name" value="Znf_CCHC_sf"/>
</dbReference>
<dbReference type="InterPro" id="IPR001878">
    <property type="entry name" value="Znf_CCHC"/>
</dbReference>
<dbReference type="SUPFAM" id="SSF47353">
    <property type="entry name" value="Retrovirus capsid dimerization domain-like"/>
    <property type="match status" value="2"/>
</dbReference>
<dbReference type="SUPFAM" id="SSF47943">
    <property type="entry name" value="Retrovirus capsid protein, N-terminal core domain"/>
    <property type="match status" value="1"/>
</dbReference>
<dbReference type="Proteomes" id="UP000016665">
    <property type="component" value="Unplaced"/>
</dbReference>
<feature type="compositionally biased region" description="Basic residues" evidence="5">
    <location>
        <begin position="1"/>
        <end position="13"/>
    </location>
</feature>
<dbReference type="InterPro" id="IPR008919">
    <property type="entry name" value="Retrov_capsid_N"/>
</dbReference>
<dbReference type="AlphaFoldDB" id="A0A803V0P5"/>
<evidence type="ECO:0000256" key="1">
    <source>
        <dbReference type="ARBA" id="ARBA00022723"/>
    </source>
</evidence>
<evidence type="ECO:0000256" key="3">
    <source>
        <dbReference type="ARBA" id="ARBA00022833"/>
    </source>
</evidence>
<dbReference type="Pfam" id="PF19317">
    <property type="entry name" value="Gag_p24_C"/>
    <property type="match status" value="2"/>
</dbReference>
<dbReference type="SUPFAM" id="SSF57756">
    <property type="entry name" value="Retrovirus zinc finger-like domains"/>
    <property type="match status" value="1"/>
</dbReference>
<evidence type="ECO:0000256" key="5">
    <source>
        <dbReference type="SAM" id="MobiDB-lite"/>
    </source>
</evidence>
<reference evidence="7" key="2">
    <citation type="submission" date="2025-09" db="UniProtKB">
        <authorList>
            <consortium name="Ensembl"/>
        </authorList>
    </citation>
    <scope>IDENTIFICATION</scope>
</reference>
<feature type="domain" description="CCHC-type" evidence="6">
    <location>
        <begin position="669"/>
        <end position="683"/>
    </location>
</feature>
<organism evidence="7 8">
    <name type="scientific">Ficedula albicollis</name>
    <name type="common">Collared flycatcher</name>
    <name type="synonym">Muscicapa albicollis</name>
    <dbReference type="NCBI Taxonomy" id="59894"/>
    <lineage>
        <taxon>Eukaryota</taxon>
        <taxon>Metazoa</taxon>
        <taxon>Chordata</taxon>
        <taxon>Craniata</taxon>
        <taxon>Vertebrata</taxon>
        <taxon>Euteleostomi</taxon>
        <taxon>Archelosauria</taxon>
        <taxon>Archosauria</taxon>
        <taxon>Dinosauria</taxon>
        <taxon>Saurischia</taxon>
        <taxon>Theropoda</taxon>
        <taxon>Coelurosauria</taxon>
        <taxon>Aves</taxon>
        <taxon>Neognathae</taxon>
        <taxon>Neoaves</taxon>
        <taxon>Telluraves</taxon>
        <taxon>Australaves</taxon>
        <taxon>Passeriformes</taxon>
        <taxon>Muscicapidae</taxon>
        <taxon>Ficedula</taxon>
    </lineage>
</organism>
<feature type="region of interest" description="Disordered" evidence="5">
    <location>
        <begin position="1"/>
        <end position="89"/>
    </location>
</feature>
<keyword evidence="1" id="KW-0479">Metal-binding</keyword>
<evidence type="ECO:0000256" key="2">
    <source>
        <dbReference type="ARBA" id="ARBA00022771"/>
    </source>
</evidence>
<dbReference type="PROSITE" id="PS50158">
    <property type="entry name" value="ZF_CCHC"/>
    <property type="match status" value="1"/>
</dbReference>
<dbReference type="Pfam" id="PF14787">
    <property type="entry name" value="zf-CCHC_5"/>
    <property type="match status" value="1"/>
</dbReference>
<evidence type="ECO:0000259" key="6">
    <source>
        <dbReference type="PROSITE" id="PS50158"/>
    </source>
</evidence>
<dbReference type="Ensembl" id="ENSFALT00000039694.1">
    <property type="protein sequence ID" value="ENSFALP00000016301.1"/>
    <property type="gene ID" value="ENSFALG00000026832.1"/>
</dbReference>
<protein>
    <recommendedName>
        <fullName evidence="6">CCHC-type domain-containing protein</fullName>
    </recommendedName>
</protein>
<accession>A0A803V0P5</accession>
<dbReference type="InterPro" id="IPR050195">
    <property type="entry name" value="Primate_lentivir_Gag_pol-like"/>
</dbReference>
<keyword evidence="3" id="KW-0862">Zinc</keyword>
<dbReference type="Pfam" id="PF00607">
    <property type="entry name" value="Gag_p24"/>
    <property type="match status" value="1"/>
</dbReference>
<dbReference type="PANTHER" id="PTHR40389:SF3">
    <property type="entry name" value="IGE-BINDING PROTEIN"/>
    <property type="match status" value="1"/>
</dbReference>
<dbReference type="SMART" id="SM00343">
    <property type="entry name" value="ZnF_C2HC"/>
    <property type="match status" value="2"/>
</dbReference>
<evidence type="ECO:0000313" key="7">
    <source>
        <dbReference type="Ensembl" id="ENSFALP00000016301.1"/>
    </source>
</evidence>
<dbReference type="GO" id="GO:0008270">
    <property type="term" value="F:zinc ion binding"/>
    <property type="evidence" value="ECO:0007669"/>
    <property type="project" value="UniProtKB-KW"/>
</dbReference>
<dbReference type="Pfam" id="PF00098">
    <property type="entry name" value="zf-CCHC"/>
    <property type="match status" value="1"/>
</dbReference>
<evidence type="ECO:0000313" key="8">
    <source>
        <dbReference type="Proteomes" id="UP000016665"/>
    </source>
</evidence>
<dbReference type="GeneTree" id="ENSGT01150000287227"/>
<dbReference type="PANTHER" id="PTHR40389">
    <property type="entry name" value="ENDOGENOUS RETROVIRUS GROUP K MEMBER 24 GAG POLYPROTEIN-RELATED"/>
    <property type="match status" value="1"/>
</dbReference>
<dbReference type="Gene3D" id="4.10.60.10">
    <property type="entry name" value="Zinc finger, CCHC-type"/>
    <property type="match status" value="1"/>
</dbReference>
<dbReference type="Gene3D" id="1.10.375.10">
    <property type="entry name" value="Human Immunodeficiency Virus Type 1 Capsid Protein"/>
    <property type="match status" value="1"/>
</dbReference>
<evidence type="ECO:0000256" key="4">
    <source>
        <dbReference type="PROSITE-ProRule" id="PRU00047"/>
    </source>
</evidence>
<dbReference type="GO" id="GO:0016032">
    <property type="term" value="P:viral process"/>
    <property type="evidence" value="ECO:0007669"/>
    <property type="project" value="InterPro"/>
</dbReference>
<dbReference type="GO" id="GO:0003676">
    <property type="term" value="F:nucleic acid binding"/>
    <property type="evidence" value="ECO:0007669"/>
    <property type="project" value="InterPro"/>
</dbReference>
<reference evidence="7" key="1">
    <citation type="submission" date="2025-08" db="UniProtKB">
        <authorList>
            <consortium name="Ensembl"/>
        </authorList>
    </citation>
    <scope>IDENTIFICATION</scope>
</reference>
<keyword evidence="8" id="KW-1185">Reference proteome</keyword>
<dbReference type="Gene3D" id="1.10.1200.30">
    <property type="match status" value="2"/>
</dbReference>